<dbReference type="SUPFAM" id="SSF53335">
    <property type="entry name" value="S-adenosyl-L-methionine-dependent methyltransferases"/>
    <property type="match status" value="1"/>
</dbReference>
<dbReference type="Proteomes" id="UP000562254">
    <property type="component" value="Unassembled WGS sequence"/>
</dbReference>
<evidence type="ECO:0000256" key="2">
    <source>
        <dbReference type="ARBA" id="ARBA00013346"/>
    </source>
</evidence>
<comment type="caution">
    <text evidence="4">The sequence shown here is derived from an EMBL/GenBank/DDBJ whole genome shotgun (WGS) entry which is preliminary data.</text>
</comment>
<comment type="similarity">
    <text evidence="1">Belongs to the methyltransferase superfamily. L-isoaspartyl/D-aspartyl protein methyltransferase family.</text>
</comment>
<dbReference type="PANTHER" id="PTHR11579:SF18">
    <property type="entry name" value="PROTEIN-L-ISOASPARTATE O-METHYLTRANSFERASE"/>
    <property type="match status" value="1"/>
</dbReference>
<dbReference type="InterPro" id="IPR029063">
    <property type="entry name" value="SAM-dependent_MTases_sf"/>
</dbReference>
<organism evidence="4 5">
    <name type="scientific">Neoroseomonas alkaliterrae</name>
    <dbReference type="NCBI Taxonomy" id="1452450"/>
    <lineage>
        <taxon>Bacteria</taxon>
        <taxon>Pseudomonadati</taxon>
        <taxon>Pseudomonadota</taxon>
        <taxon>Alphaproteobacteria</taxon>
        <taxon>Acetobacterales</taxon>
        <taxon>Acetobacteraceae</taxon>
        <taxon>Neoroseomonas</taxon>
    </lineage>
</organism>
<name>A0A840XSK5_9PROT</name>
<dbReference type="EMBL" id="JACIJE010000005">
    <property type="protein sequence ID" value="MBB5689940.1"/>
    <property type="molecule type" value="Genomic_DNA"/>
</dbReference>
<evidence type="ECO:0000313" key="4">
    <source>
        <dbReference type="EMBL" id="MBB5689940.1"/>
    </source>
</evidence>
<protein>
    <recommendedName>
        <fullName evidence="2">Protein-L-isoaspartate O-methyltransferase</fullName>
    </recommendedName>
    <alternativeName>
        <fullName evidence="3">Protein L-isoaspartyl methyltransferase</fullName>
    </alternativeName>
</protein>
<reference evidence="4 5" key="1">
    <citation type="submission" date="2020-08" db="EMBL/GenBank/DDBJ databases">
        <title>Genomic Encyclopedia of Type Strains, Phase IV (KMG-IV): sequencing the most valuable type-strain genomes for metagenomic binning, comparative biology and taxonomic classification.</title>
        <authorList>
            <person name="Goeker M."/>
        </authorList>
    </citation>
    <scope>NUCLEOTIDE SEQUENCE [LARGE SCALE GENOMIC DNA]</scope>
    <source>
        <strain evidence="4 5">DSM 25895</strain>
    </source>
</reference>
<dbReference type="GO" id="GO:0004719">
    <property type="term" value="F:protein-L-isoaspartate (D-aspartate) O-methyltransferase activity"/>
    <property type="evidence" value="ECO:0007669"/>
    <property type="project" value="InterPro"/>
</dbReference>
<proteinExistence type="inferred from homology"/>
<dbReference type="InterPro" id="IPR000682">
    <property type="entry name" value="PCMT"/>
</dbReference>
<dbReference type="CDD" id="cd02440">
    <property type="entry name" value="AdoMet_MTases"/>
    <property type="match status" value="1"/>
</dbReference>
<accession>A0A840XSK5</accession>
<dbReference type="Gene3D" id="3.40.50.150">
    <property type="entry name" value="Vaccinia Virus protein VP39"/>
    <property type="match status" value="1"/>
</dbReference>
<evidence type="ECO:0000313" key="5">
    <source>
        <dbReference type="Proteomes" id="UP000562254"/>
    </source>
</evidence>
<gene>
    <name evidence="4" type="ORF">FHS88_002066</name>
</gene>
<evidence type="ECO:0000256" key="3">
    <source>
        <dbReference type="ARBA" id="ARBA00030757"/>
    </source>
</evidence>
<dbReference type="AlphaFoldDB" id="A0A840XSK5"/>
<dbReference type="GO" id="GO:0032259">
    <property type="term" value="P:methylation"/>
    <property type="evidence" value="ECO:0007669"/>
    <property type="project" value="UniProtKB-KW"/>
</dbReference>
<dbReference type="RefSeq" id="WP_184484237.1">
    <property type="nucleotide sequence ID" value="NZ_JAAEDJ010000295.1"/>
</dbReference>
<evidence type="ECO:0000256" key="1">
    <source>
        <dbReference type="ARBA" id="ARBA00005369"/>
    </source>
</evidence>
<keyword evidence="5" id="KW-1185">Reference proteome</keyword>
<keyword evidence="4" id="KW-0808">Transferase</keyword>
<dbReference type="Pfam" id="PF01135">
    <property type="entry name" value="PCMT"/>
    <property type="match status" value="1"/>
</dbReference>
<dbReference type="PANTHER" id="PTHR11579">
    <property type="entry name" value="PROTEIN-L-ISOASPARTATE O-METHYLTRANSFERASE"/>
    <property type="match status" value="1"/>
</dbReference>
<sequence>MDFAEARRVMVDGQLRPNRVEDPRIVAAMRELPRHRFVPPAMLARAHADADVPLPGGRVLLKPLVIARLVQLAAVRRGERVLVLGAGTGYGAALLAAIGAEVTAVEADPALLAIMRAALPAAVPAGAVTVVEAPPEAGHPAGAPYDAILIEGGVLSVPRAVEEQLAEGGRLVTIGLEGGPPGRALLLRRAGGTVTTTIAFDAHAPALPGFAGKPAFAF</sequence>
<keyword evidence="4" id="KW-0489">Methyltransferase</keyword>
<dbReference type="GO" id="GO:0005737">
    <property type="term" value="C:cytoplasm"/>
    <property type="evidence" value="ECO:0007669"/>
    <property type="project" value="TreeGrafter"/>
</dbReference>